<dbReference type="CDD" id="cd09917">
    <property type="entry name" value="F-box_SF"/>
    <property type="match status" value="1"/>
</dbReference>
<dbReference type="SUPFAM" id="SSF81383">
    <property type="entry name" value="F-box domain"/>
    <property type="match status" value="1"/>
</dbReference>
<dbReference type="InterPro" id="IPR001810">
    <property type="entry name" value="F-box_dom"/>
</dbReference>
<keyword evidence="3" id="KW-1185">Reference proteome</keyword>
<feature type="domain" description="F-box" evidence="1">
    <location>
        <begin position="53"/>
        <end position="102"/>
    </location>
</feature>
<accession>A0AAD7XG51</accession>
<sequence length="681" mass="78359">MTAGREKKKARTSEVVDNLALDTSVSYHIGQENAKNHTSRPTRRAVRGRRGALKAMLDMPLDVLFEIFSRMHPRDLLNLARTSKDFRSLLMSRTSAIFWRAARQQIPGLPECPPFLSEPQYANLLFFSHCHGCLKANVKSILWALYVRYCPRCKEIMLIPEDDARVESLRDAVLEATNVEDPPFGMTTLPRRNLKLFAHLPEIDRFEKTWDSFATDAEGTRFALEQIELVKQRTAFASDLIAWKAQEAVARSSELDNLRQERIDEILKRLREDGFGSEIDDLDPVEYDQLVYHNAVSKAQKLTESAWQSIRPRLVSLLESLKQERLQRDRAELLRNRLWMMQTFVTKYEQAEERRTVASELRAQFSDLALMSPFRELMEAPSTTEITTRDLKVLSGKIPALRTEWLETRRSELIALIPSEAINPRDGVDVLSLATSTFYCNECFRDNLRWPNILAHSCAREEPPEYDLYEAMVQEVCDDGNMSYFWNSDRMFEFNRRWDVEKRTIAECGKDPDTATFEEMAQCRARLLCLACITPKDPYREAFDWKSAAEHKLPTWGLLTRCWPSKHKWKLLDPEESEKVIALELANNANGLVPPAGTKHCCAYCHYQGAHPTCHCLYIHKILLPKPGEDYYVHPDSPGQSLPRKPVRVYPTHTSEGRPIIIPRGERAILSSSFTYSDIGA</sequence>
<protein>
    <recommendedName>
        <fullName evidence="1">F-box domain-containing protein</fullName>
    </recommendedName>
</protein>
<dbReference type="AlphaFoldDB" id="A0AAD7XG51"/>
<dbReference type="Proteomes" id="UP001215151">
    <property type="component" value="Unassembled WGS sequence"/>
</dbReference>
<dbReference type="InterPro" id="IPR036047">
    <property type="entry name" value="F-box-like_dom_sf"/>
</dbReference>
<evidence type="ECO:0000259" key="1">
    <source>
        <dbReference type="PROSITE" id="PS50181"/>
    </source>
</evidence>
<name>A0AAD7XG51_9APHY</name>
<evidence type="ECO:0000313" key="3">
    <source>
        <dbReference type="Proteomes" id="UP001215151"/>
    </source>
</evidence>
<dbReference type="SMART" id="SM00256">
    <property type="entry name" value="FBOX"/>
    <property type="match status" value="1"/>
</dbReference>
<reference evidence="2" key="1">
    <citation type="submission" date="2022-11" db="EMBL/GenBank/DDBJ databases">
        <title>Genome Sequence of Cubamyces cubensis.</title>
        <authorList>
            <person name="Buettner E."/>
        </authorList>
    </citation>
    <scope>NUCLEOTIDE SEQUENCE</scope>
    <source>
        <strain evidence="2">MPL-01</strain>
    </source>
</reference>
<proteinExistence type="predicted"/>
<comment type="caution">
    <text evidence="2">The sequence shown here is derived from an EMBL/GenBank/DDBJ whole genome shotgun (WGS) entry which is preliminary data.</text>
</comment>
<organism evidence="2 3">
    <name type="scientific">Trametes cubensis</name>
    <dbReference type="NCBI Taxonomy" id="1111947"/>
    <lineage>
        <taxon>Eukaryota</taxon>
        <taxon>Fungi</taxon>
        <taxon>Dikarya</taxon>
        <taxon>Basidiomycota</taxon>
        <taxon>Agaricomycotina</taxon>
        <taxon>Agaricomycetes</taxon>
        <taxon>Polyporales</taxon>
        <taxon>Polyporaceae</taxon>
        <taxon>Trametes</taxon>
    </lineage>
</organism>
<dbReference type="EMBL" id="JAPEVG010000048">
    <property type="protein sequence ID" value="KAJ8489478.1"/>
    <property type="molecule type" value="Genomic_DNA"/>
</dbReference>
<evidence type="ECO:0000313" key="2">
    <source>
        <dbReference type="EMBL" id="KAJ8489478.1"/>
    </source>
</evidence>
<dbReference type="PROSITE" id="PS50181">
    <property type="entry name" value="FBOX"/>
    <property type="match status" value="1"/>
</dbReference>
<gene>
    <name evidence="2" type="ORF">ONZ51_g2909</name>
</gene>
<dbReference type="Pfam" id="PF00646">
    <property type="entry name" value="F-box"/>
    <property type="match status" value="1"/>
</dbReference>